<proteinExistence type="predicted"/>
<dbReference type="WBParaSite" id="TCONS_00011350.p1">
    <property type="protein sequence ID" value="TCONS_00011350.p1"/>
    <property type="gene ID" value="XLOC_005674"/>
</dbReference>
<protein>
    <submittedName>
        <fullName evidence="2">VHL domain-containing protein</fullName>
    </submittedName>
    <submittedName>
        <fullName evidence="3">von Hippel-Lindau disease tumour suppressor beta domain-containing protein</fullName>
    </submittedName>
</protein>
<organism evidence="2">
    <name type="scientific">Strongyloides stercoralis</name>
    <name type="common">Threadworm</name>
    <dbReference type="NCBI Taxonomy" id="6248"/>
    <lineage>
        <taxon>Eukaryota</taxon>
        <taxon>Metazoa</taxon>
        <taxon>Ecdysozoa</taxon>
        <taxon>Nematoda</taxon>
        <taxon>Chromadorea</taxon>
        <taxon>Rhabditida</taxon>
        <taxon>Tylenchina</taxon>
        <taxon>Panagrolaimomorpha</taxon>
        <taxon>Strongyloidoidea</taxon>
        <taxon>Strongyloididae</taxon>
        <taxon>Strongyloides</taxon>
    </lineage>
</organism>
<dbReference type="InterPro" id="IPR037140">
    <property type="entry name" value="VHL_beta_dom_sf"/>
</dbReference>
<dbReference type="AlphaFoldDB" id="A0A0K0ELT9"/>
<accession>A0A0K0ELT9</accession>
<reference evidence="2" key="1">
    <citation type="submission" date="2015-08" db="UniProtKB">
        <authorList>
            <consortium name="WormBaseParasite"/>
        </authorList>
    </citation>
    <scope>IDENTIFICATION</scope>
</reference>
<evidence type="ECO:0000313" key="3">
    <source>
        <dbReference type="WBParaSite" id="TCONS_00011350.p1"/>
    </source>
</evidence>
<dbReference type="SUPFAM" id="SSF49468">
    <property type="entry name" value="VHL"/>
    <property type="match status" value="1"/>
</dbReference>
<dbReference type="Proteomes" id="UP000035681">
    <property type="component" value="Unplaced"/>
</dbReference>
<evidence type="ECO:0000313" key="2">
    <source>
        <dbReference type="WBParaSite" id="SSTP_0001042800.1"/>
    </source>
</evidence>
<dbReference type="WBParaSite" id="SSTP_0001042800.1">
    <property type="protein sequence ID" value="SSTP_0001042800.1"/>
    <property type="gene ID" value="SSTP_0001042800"/>
</dbReference>
<dbReference type="InterPro" id="IPR036208">
    <property type="entry name" value="VHL_sf"/>
</dbReference>
<evidence type="ECO:0000313" key="1">
    <source>
        <dbReference type="Proteomes" id="UP000035681"/>
    </source>
</evidence>
<keyword evidence="1" id="KW-1185">Reference proteome</keyword>
<sequence length="174" mass="21161">MNQHSFYKPYFFDQKIYKSLIDSDEIEMRFFNRTGTKIVLYWIDYNGDYFDFCLLNCNEYIKIFSNEKNYWFVRELESGIFLNFFDRHSKTVHKKLLCSGVNFNKNINKFKVQCIDIQKCNKTLYDITLLNIIKKRININLENSELPKFMMIEINEVKSFIEENIKFCKDFLDC</sequence>
<dbReference type="Gene3D" id="2.60.40.780">
    <property type="entry name" value="von Hippel-Lindau disease tumour suppressor, beta domain"/>
    <property type="match status" value="1"/>
</dbReference>
<name>A0A0K0ELT9_STRER</name>